<name>K2HDB3_ENTNP</name>
<proteinExistence type="predicted"/>
<sequence length="589" mass="70159">MIIFMEKDSEKMKREKKEKSEKKNTKKEKGKVKSLKDLQKKKKKKRKMVEKESIVEKIVVVEKEILENYYAIDQLDKRITSYIRERMSAINSDEDDIKLKKAQTKLIKSYRALKYEQDHNPKLEQQLKEVHIQTQEIKQKADIVNAKDEDYHKHTYKLGKVDSKICRLQDTFIALYTKKLNLQGKINTLLEQENSLNEEINKIKADSKTIQQTMEHKETELEDKNNVINQLKNQEEEIRGDIRQLQREIDEFQEEQKQIQKEFNEELNQIRTALENERKNNNKLIEQLQTEKVSIEEETTVMQQEFQKNEKVIEEKKIFIEQMKKKIDELKNEDKQITKEVEKAEKDVKIALNKRKAINDRFNEQNHDIEMRRKELEFTGINNDNPNKDLIGFDDNFQHHIQKTQKDVLYDRQKTANKFEVLLNRVEGKEVTEINEEEVQKRVEEELKQINSDNKVLTPIISSPNESEEEEEEVINPKVQALQEIEEIIKTSPILEREPEEKIKMKEQIQLLQRENELKQHQLQKEEECLIKEEENNQKLKMSVEEINERISKIADIVGLSSTSSFDVIVDKIVEMKKECDCLENKIKD</sequence>
<feature type="compositionally biased region" description="Basic residues" evidence="2">
    <location>
        <begin position="24"/>
        <end position="48"/>
    </location>
</feature>
<dbReference type="EMBL" id="JH926505">
    <property type="protein sequence ID" value="EKE40744.1"/>
    <property type="molecule type" value="Genomic_DNA"/>
</dbReference>
<evidence type="ECO:0000313" key="4">
    <source>
        <dbReference type="Proteomes" id="UP000006769"/>
    </source>
</evidence>
<dbReference type="AlphaFoldDB" id="K2HDB3"/>
<evidence type="ECO:0000313" key="3">
    <source>
        <dbReference type="EMBL" id="EKE40744.1"/>
    </source>
</evidence>
<evidence type="ECO:0000256" key="2">
    <source>
        <dbReference type="SAM" id="MobiDB-lite"/>
    </source>
</evidence>
<feature type="compositionally biased region" description="Basic and acidic residues" evidence="2">
    <location>
        <begin position="7"/>
        <end position="23"/>
    </location>
</feature>
<evidence type="ECO:0000256" key="1">
    <source>
        <dbReference type="SAM" id="Coils"/>
    </source>
</evidence>
<keyword evidence="1" id="KW-0175">Coiled coil</keyword>
<dbReference type="OMA" id="QFCENTI"/>
<gene>
    <name evidence="3" type="ORF">ENU1_080730</name>
</gene>
<feature type="coiled-coil region" evidence="1">
    <location>
        <begin position="179"/>
        <end position="361"/>
    </location>
</feature>
<feature type="region of interest" description="Disordered" evidence="2">
    <location>
        <begin position="7"/>
        <end position="48"/>
    </location>
</feature>
<accession>K2HDB3</accession>
<dbReference type="GeneID" id="20073098"/>
<dbReference type="OrthoDB" id="30291at2759"/>
<dbReference type="Proteomes" id="UP000006769">
    <property type="component" value="Unassembled WGS sequence"/>
</dbReference>
<protein>
    <submittedName>
        <fullName evidence="3">Uncharacterized protein</fullName>
    </submittedName>
</protein>
<dbReference type="VEuPathDB" id="AmoebaDB:ENU1_080730"/>
<feature type="coiled-coil region" evidence="1">
    <location>
        <begin position="495"/>
        <end position="550"/>
    </location>
</feature>
<reference evidence="3 4" key="1">
    <citation type="submission" date="2011-11" db="EMBL/GenBank/DDBJ databases">
        <authorList>
            <person name="Hannick L."/>
            <person name="Karamycheva S."/>
            <person name="Lorenzi H."/>
            <person name="Caler E."/>
        </authorList>
    </citation>
    <scope>NUCLEOTIDE SEQUENCE [LARGE SCALE GENOMIC DNA]</scope>
    <source>
        <strain evidence="3 4">P19</strain>
    </source>
</reference>
<organism evidence="3 4">
    <name type="scientific">Entamoeba nuttalli (strain P19)</name>
    <name type="common">Amoeba</name>
    <dbReference type="NCBI Taxonomy" id="1076696"/>
    <lineage>
        <taxon>Eukaryota</taxon>
        <taxon>Amoebozoa</taxon>
        <taxon>Evosea</taxon>
        <taxon>Archamoebae</taxon>
        <taxon>Mastigamoebida</taxon>
        <taxon>Entamoebidae</taxon>
        <taxon>Entamoeba</taxon>
    </lineage>
</organism>
<dbReference type="RefSeq" id="XP_008856922.1">
    <property type="nucleotide sequence ID" value="XM_008858700.1"/>
</dbReference>